<dbReference type="RefSeq" id="WP_195811634.1">
    <property type="nucleotide sequence ID" value="NZ_CP064795.1"/>
</dbReference>
<organism evidence="1 2">
    <name type="scientific">Salinimonas marina</name>
    <dbReference type="NCBI Taxonomy" id="2785918"/>
    <lineage>
        <taxon>Bacteria</taxon>
        <taxon>Pseudomonadati</taxon>
        <taxon>Pseudomonadota</taxon>
        <taxon>Gammaproteobacteria</taxon>
        <taxon>Alteromonadales</taxon>
        <taxon>Alteromonadaceae</taxon>
        <taxon>Alteromonas/Salinimonas group</taxon>
        <taxon>Salinimonas</taxon>
    </lineage>
</organism>
<keyword evidence="2" id="KW-1185">Reference proteome</keyword>
<proteinExistence type="predicted"/>
<dbReference type="EMBL" id="CP064795">
    <property type="protein sequence ID" value="QPG06558.1"/>
    <property type="molecule type" value="Genomic_DNA"/>
</dbReference>
<dbReference type="Pfam" id="PF05069">
    <property type="entry name" value="Phage_tail_S"/>
    <property type="match status" value="1"/>
</dbReference>
<reference evidence="1 2" key="1">
    <citation type="submission" date="2020-11" db="EMBL/GenBank/DDBJ databases">
        <title>Complete genome sequence for Salinimonas sp. strain G2-b.</title>
        <authorList>
            <person name="Park S.-J."/>
        </authorList>
    </citation>
    <scope>NUCLEOTIDE SEQUENCE [LARGE SCALE GENOMIC DNA]</scope>
    <source>
        <strain evidence="1 2">G2-b</strain>
    </source>
</reference>
<name>A0A7S9DZK4_9ALTE</name>
<dbReference type="InterPro" id="IPR006522">
    <property type="entry name" value="Phage_virion_morphogenesis"/>
</dbReference>
<evidence type="ECO:0000313" key="1">
    <source>
        <dbReference type="EMBL" id="QPG06558.1"/>
    </source>
</evidence>
<sequence length="156" mass="17639">MKAIKNVKAGPDFYKRVGNRLLNDFRMGFKLSRAPDGSSWKPLSHRPGKPLVLTGRLRSSLTMKMVGNSAVEVGTNVKYAKRHQFGGTMTVTVPAHTKLVNKAWGKKLKYPVWANVKSHKKTVNIHPRPFMGIEAPQKQMIYNIYMAYLKQQTGNK</sequence>
<dbReference type="Proteomes" id="UP000595095">
    <property type="component" value="Chromosome"/>
</dbReference>
<dbReference type="AlphaFoldDB" id="A0A7S9DZK4"/>
<protein>
    <submittedName>
        <fullName evidence="1">Phage virion morphogenesis protein</fullName>
    </submittedName>
</protein>
<dbReference type="KEGG" id="smaa:IT774_05135"/>
<accession>A0A7S9DZK4</accession>
<gene>
    <name evidence="1" type="ORF">IT774_05135</name>
</gene>
<evidence type="ECO:0000313" key="2">
    <source>
        <dbReference type="Proteomes" id="UP000595095"/>
    </source>
</evidence>